<organism evidence="1 2">
    <name type="scientific">Streptomyces violaceolatus</name>
    <dbReference type="NCBI Taxonomy" id="67378"/>
    <lineage>
        <taxon>Bacteria</taxon>
        <taxon>Bacillati</taxon>
        <taxon>Actinomycetota</taxon>
        <taxon>Actinomycetes</taxon>
        <taxon>Kitasatosporales</taxon>
        <taxon>Streptomycetaceae</taxon>
        <taxon>Streptomyces</taxon>
        <taxon>Streptomyces violaceoruber group</taxon>
    </lineage>
</organism>
<comment type="caution">
    <text evidence="1">The sequence shown here is derived from an EMBL/GenBank/DDBJ whole genome shotgun (WGS) entry which is preliminary data.</text>
</comment>
<reference evidence="1 2" key="1">
    <citation type="journal article" date="2019" name="Int. J. Syst. Evol. Microbiol.">
        <title>The Global Catalogue of Microorganisms (GCM) 10K type strain sequencing project: providing services to taxonomists for standard genome sequencing and annotation.</title>
        <authorList>
            <consortium name="The Broad Institute Genomics Platform"/>
            <consortium name="The Broad Institute Genome Sequencing Center for Infectious Disease"/>
            <person name="Wu L."/>
            <person name="Ma J."/>
        </authorList>
    </citation>
    <scope>NUCLEOTIDE SEQUENCE [LARGE SCALE GENOMIC DNA]</scope>
    <source>
        <strain evidence="1 2">JCM 4531</strain>
    </source>
</reference>
<dbReference type="Proteomes" id="UP001499989">
    <property type="component" value="Unassembled WGS sequence"/>
</dbReference>
<keyword evidence="2" id="KW-1185">Reference proteome</keyword>
<dbReference type="RefSeq" id="WP_319123589.1">
    <property type="nucleotide sequence ID" value="NZ_BAAASK010000026.1"/>
</dbReference>
<protein>
    <submittedName>
        <fullName evidence="1">Uncharacterized protein</fullName>
    </submittedName>
</protein>
<accession>A0ABN3TAZ6</accession>
<gene>
    <name evidence="1" type="ORF">GCM10010310_63340</name>
</gene>
<dbReference type="EMBL" id="BAAASK010000026">
    <property type="protein sequence ID" value="GAA2698137.1"/>
    <property type="molecule type" value="Genomic_DNA"/>
</dbReference>
<evidence type="ECO:0000313" key="1">
    <source>
        <dbReference type="EMBL" id="GAA2698137.1"/>
    </source>
</evidence>
<sequence>MPVGSTAPEEWLPAVYRGHAEFRKPPPQFVSAARLAPDHWLTMVDRHWNDTDDVAPPHWAATGRWRSDEHGGIVEWAQNARYRPSPDAHGWGPSAGVVDEAARLVATGYGPEAFLVFSPLEEDVAICVDAEGAPT</sequence>
<evidence type="ECO:0000313" key="2">
    <source>
        <dbReference type="Proteomes" id="UP001499989"/>
    </source>
</evidence>
<proteinExistence type="predicted"/>
<name>A0ABN3TAZ6_9ACTN</name>